<reference evidence="2" key="1">
    <citation type="journal article" date="2017" name="Int. J. Syst. Evol. Microbiol.">
        <title>Notoacmeibacter marinus gen. nov., sp. nov., isolated from the gut of a limpet and proposal of Notoacmeibacteraceae fam. nov. in the order Rhizobiales of the class Alphaproteobacteria.</title>
        <authorList>
            <person name="Huang Z."/>
            <person name="Guo F."/>
            <person name="Lai Q."/>
        </authorList>
    </citation>
    <scope>NUCLEOTIDE SEQUENCE [LARGE SCALE GENOMIC DNA]</scope>
    <source>
        <strain evidence="2">XMTR2A4</strain>
    </source>
</reference>
<evidence type="ECO:0008006" key="3">
    <source>
        <dbReference type="Google" id="ProtNLM"/>
    </source>
</evidence>
<keyword evidence="2" id="KW-1185">Reference proteome</keyword>
<proteinExistence type="predicted"/>
<gene>
    <name evidence="1" type="ORF">B7H23_01580</name>
</gene>
<comment type="caution">
    <text evidence="1">The sequence shown here is derived from an EMBL/GenBank/DDBJ whole genome shotgun (WGS) entry which is preliminary data.</text>
</comment>
<dbReference type="AlphaFoldDB" id="A0A231V0W4"/>
<name>A0A231V0W4_9HYPH</name>
<dbReference type="InterPro" id="IPR013433">
    <property type="entry name" value="PHA_gran_rgn"/>
</dbReference>
<evidence type="ECO:0000313" key="2">
    <source>
        <dbReference type="Proteomes" id="UP000215405"/>
    </source>
</evidence>
<sequence length="135" mass="15028">MCRKPFNNRKNHPYAWLGAALAAETSNRGALYHMAKPVSMTLSHDLSKEEALSRIKGGFDRYAGDIGMGIALNSRWEADTCHFDAKALGQNVTGEIEVREEDVRIEVRLPMLLAGMADKILGKLKKDTTLLLEKK</sequence>
<dbReference type="EMBL" id="NBYO01000001">
    <property type="protein sequence ID" value="OXT01681.1"/>
    <property type="molecule type" value="Genomic_DNA"/>
</dbReference>
<dbReference type="Proteomes" id="UP000215405">
    <property type="component" value="Unassembled WGS sequence"/>
</dbReference>
<dbReference type="Pfam" id="PF09650">
    <property type="entry name" value="PHA_gran_rgn"/>
    <property type="match status" value="1"/>
</dbReference>
<accession>A0A231V0W4</accession>
<protein>
    <recommendedName>
        <fullName evidence="3">Polyhydroxyalkanoic acid synthase</fullName>
    </recommendedName>
</protein>
<organism evidence="1 2">
    <name type="scientific">Notoacmeibacter marinus</name>
    <dbReference type="NCBI Taxonomy" id="1876515"/>
    <lineage>
        <taxon>Bacteria</taxon>
        <taxon>Pseudomonadati</taxon>
        <taxon>Pseudomonadota</taxon>
        <taxon>Alphaproteobacteria</taxon>
        <taxon>Hyphomicrobiales</taxon>
        <taxon>Notoacmeibacteraceae</taxon>
        <taxon>Notoacmeibacter</taxon>
    </lineage>
</organism>
<evidence type="ECO:0000313" key="1">
    <source>
        <dbReference type="EMBL" id="OXT01681.1"/>
    </source>
</evidence>